<feature type="transmembrane region" description="Helical" evidence="1">
    <location>
        <begin position="35"/>
        <end position="57"/>
    </location>
</feature>
<reference evidence="2 3" key="1">
    <citation type="submission" date="2018-07" db="EMBL/GenBank/DDBJ databases">
        <title>Genome sequencing of oomycete isolates from Chile give support for New Zealand origin for Phytophthora kernoviae and make available the first Nothophytophthora sp. genome.</title>
        <authorList>
            <person name="Studholme D.J."/>
            <person name="Sanfuentes E."/>
            <person name="Panda P."/>
            <person name="Hill R."/>
            <person name="Sambles C."/>
            <person name="Grant M."/>
            <person name="Williams N.M."/>
            <person name="Mcdougal R.L."/>
        </authorList>
    </citation>
    <scope>NUCLEOTIDE SEQUENCE [LARGE SCALE GENOMIC DNA]</scope>
    <source>
        <strain evidence="2">Chile6</strain>
    </source>
</reference>
<name>A0A3F2RRV9_9STRA</name>
<feature type="transmembrane region" description="Helical" evidence="1">
    <location>
        <begin position="442"/>
        <end position="461"/>
    </location>
</feature>
<keyword evidence="1" id="KW-0472">Membrane</keyword>
<evidence type="ECO:0000256" key="1">
    <source>
        <dbReference type="SAM" id="Phobius"/>
    </source>
</evidence>
<dbReference type="PANTHER" id="PTHR31142">
    <property type="entry name" value="TOBAMOVIRUS MULTIPLICATION PROTEIN 1-LIKE ISOFORM X1"/>
    <property type="match status" value="1"/>
</dbReference>
<feature type="transmembrane region" description="Helical" evidence="1">
    <location>
        <begin position="130"/>
        <end position="150"/>
    </location>
</feature>
<organism evidence="2 3">
    <name type="scientific">Phytophthora kernoviae</name>
    <dbReference type="NCBI Taxonomy" id="325452"/>
    <lineage>
        <taxon>Eukaryota</taxon>
        <taxon>Sar</taxon>
        <taxon>Stramenopiles</taxon>
        <taxon>Oomycota</taxon>
        <taxon>Peronosporomycetes</taxon>
        <taxon>Peronosporales</taxon>
        <taxon>Peronosporaceae</taxon>
        <taxon>Phytophthora</taxon>
    </lineage>
</organism>
<gene>
    <name evidence="2" type="ORF">BBP00_00004401</name>
</gene>
<feature type="transmembrane region" description="Helical" evidence="1">
    <location>
        <begin position="570"/>
        <end position="590"/>
    </location>
</feature>
<dbReference type="AlphaFoldDB" id="A0A3F2RRV9"/>
<dbReference type="EMBL" id="MBDO02000106">
    <property type="protein sequence ID" value="RLN62998.1"/>
    <property type="molecule type" value="Genomic_DNA"/>
</dbReference>
<feature type="transmembrane region" description="Helical" evidence="1">
    <location>
        <begin position="162"/>
        <end position="185"/>
    </location>
</feature>
<dbReference type="PANTHER" id="PTHR31142:SF3">
    <property type="entry name" value="THH1_TOM1_TOM3 DOMAIN-CONTAINING PROTEIN"/>
    <property type="match status" value="1"/>
</dbReference>
<comment type="caution">
    <text evidence="2">The sequence shown here is derived from an EMBL/GenBank/DDBJ whole genome shotgun (WGS) entry which is preliminary data.</text>
</comment>
<feature type="transmembrane region" description="Helical" evidence="1">
    <location>
        <begin position="69"/>
        <end position="87"/>
    </location>
</feature>
<keyword evidence="1" id="KW-1133">Transmembrane helix</keyword>
<dbReference type="InterPro" id="IPR040226">
    <property type="entry name" value="THH1/TOM1/TOM3"/>
</dbReference>
<feature type="transmembrane region" description="Helical" evidence="1">
    <location>
        <begin position="224"/>
        <end position="244"/>
    </location>
</feature>
<feature type="transmembrane region" description="Helical" evidence="1">
    <location>
        <begin position="302"/>
        <end position="321"/>
    </location>
</feature>
<evidence type="ECO:0000313" key="3">
    <source>
        <dbReference type="Proteomes" id="UP000277300"/>
    </source>
</evidence>
<protein>
    <recommendedName>
        <fullName evidence="4">THH1/TOM1/TOM3 domain-containing protein</fullName>
    </recommendedName>
</protein>
<proteinExistence type="predicted"/>
<feature type="transmembrane region" description="Helical" evidence="1">
    <location>
        <begin position="374"/>
        <end position="392"/>
    </location>
</feature>
<evidence type="ECO:0000313" key="2">
    <source>
        <dbReference type="EMBL" id="RLN62998.1"/>
    </source>
</evidence>
<keyword evidence="1" id="KW-0812">Transmembrane</keyword>
<evidence type="ECO:0008006" key="4">
    <source>
        <dbReference type="Google" id="ProtNLM"/>
    </source>
</evidence>
<dbReference type="Proteomes" id="UP000277300">
    <property type="component" value="Unassembled WGS sequence"/>
</dbReference>
<dbReference type="OrthoDB" id="165760at2759"/>
<accession>A0A3F2RRV9</accession>
<sequence length="604" mass="66365">MLGLNVTDATCAFGLAQTSAGCVRTLASYDQSGYLTYQIIYCVIGALTEVASAIMYWRAVKYDGSPLQQYSFLLCCYASLTVLFRGIDPSSYGHILPRPIGAFFTDSCTAALYSGAALMDRPTNLKCLEASAITFVWVFYLAYNISLFAFKGFQPATLNYVQLSISAGVLAIVSLAFLIFGLRVLSRLQALVLSDDEDGVPVVAPPQYTQRRPKEGHSHKIKQILFTAEGISIIVIAGQLYMALTNVSNSPVELSCANGMLCDSIKTKWSLLHTLQVVCVWIILWIFRGVQKKGVVPRPRGSIIYCAMGVVSAIASGVMYWRAIKHDCSPLQNYCFLFCGYASVTVIVRGADPTSYGHIIPRPISAWLTDSCTAALYSVYILALGYWAHIIQQGAVVDNKSSRLRCLEASAIAFVWTFYTAYNMSLFAFKGFQPLGLNYMQISVSACILGAISTTFLVYGLRVLSHLQSSERDDKPRMSNMLCERIEPNGPFDLEIRNDDDGTPAVPKRRFAHRKPKAGHTAKIKAVLIVAEVVSVIVIAGQLYVAVIRASTTPVELSCANGYLCHTVKASVNLLHVFQVLCVWVLLWTFGRIHKKNDAPPTIV</sequence>
<feature type="transmembrane region" description="Helical" evidence="1">
    <location>
        <begin position="404"/>
        <end position="422"/>
    </location>
</feature>
<feature type="transmembrane region" description="Helical" evidence="1">
    <location>
        <begin position="269"/>
        <end position="290"/>
    </location>
</feature>
<feature type="transmembrane region" description="Helical" evidence="1">
    <location>
        <begin position="524"/>
        <end position="550"/>
    </location>
</feature>